<organism evidence="2 3">
    <name type="scientific">Sphingomonas colocasiae</name>
    <dbReference type="NCBI Taxonomy" id="1848973"/>
    <lineage>
        <taxon>Bacteria</taxon>
        <taxon>Pseudomonadati</taxon>
        <taxon>Pseudomonadota</taxon>
        <taxon>Alphaproteobacteria</taxon>
        <taxon>Sphingomonadales</taxon>
        <taxon>Sphingomonadaceae</taxon>
        <taxon>Sphingomonas</taxon>
    </lineage>
</organism>
<dbReference type="RefSeq" id="WP_222990630.1">
    <property type="nucleotide sequence ID" value="NZ_JAINVV010000006.1"/>
</dbReference>
<protein>
    <recommendedName>
        <fullName evidence="4">Ubiquinone biosynthesis protein</fullName>
    </recommendedName>
</protein>
<gene>
    <name evidence="2" type="ORF">K7G82_14595</name>
</gene>
<dbReference type="EMBL" id="JAINVV010000006">
    <property type="protein sequence ID" value="MBY8823530.1"/>
    <property type="molecule type" value="Genomic_DNA"/>
</dbReference>
<comment type="caution">
    <text evidence="2">The sequence shown here is derived from an EMBL/GenBank/DDBJ whole genome shotgun (WGS) entry which is preliminary data.</text>
</comment>
<dbReference type="Proteomes" id="UP000706039">
    <property type="component" value="Unassembled WGS sequence"/>
</dbReference>
<sequence length="289" mass="33575">MNEDDLPYLQRGRQKVETTSSVLISSSKYMNDYRIREWVTTQCLKRNGRDYPTTYGIPALIDAVREVQDHERIEVLFDEARSGWPEFDRWLDERWLAKLTREDMKSCPEGSVGGIWYKQLVGAGMQVDIIPTFQPRSSFEYFFLRGVQIHDIMHILSGGGFDGIGEIMPAFLKYGNLFRHFNAELAGLLNVQNTLLTIPMFMRGPLHYPELFTRMWDLAHYAMKVGEESDALFIPRYEEWLDLPLEEARRKFGVRGARTIDTSRESDFWDERAPSFDPMPDEPQAVAAE</sequence>
<evidence type="ECO:0000313" key="3">
    <source>
        <dbReference type="Proteomes" id="UP000706039"/>
    </source>
</evidence>
<feature type="region of interest" description="Disordered" evidence="1">
    <location>
        <begin position="265"/>
        <end position="289"/>
    </location>
</feature>
<reference evidence="2 3" key="1">
    <citation type="submission" date="2021-08" db="EMBL/GenBank/DDBJ databases">
        <authorList>
            <person name="Tuo L."/>
        </authorList>
    </citation>
    <scope>NUCLEOTIDE SEQUENCE [LARGE SCALE GENOMIC DNA]</scope>
    <source>
        <strain evidence="2 3">JCM 31229</strain>
    </source>
</reference>
<evidence type="ECO:0008006" key="4">
    <source>
        <dbReference type="Google" id="ProtNLM"/>
    </source>
</evidence>
<evidence type="ECO:0000313" key="2">
    <source>
        <dbReference type="EMBL" id="MBY8823530.1"/>
    </source>
</evidence>
<evidence type="ECO:0000256" key="1">
    <source>
        <dbReference type="SAM" id="MobiDB-lite"/>
    </source>
</evidence>
<name>A0ABS7PS76_9SPHN</name>
<feature type="compositionally biased region" description="Basic and acidic residues" evidence="1">
    <location>
        <begin position="265"/>
        <end position="274"/>
    </location>
</feature>
<keyword evidence="3" id="KW-1185">Reference proteome</keyword>
<proteinExistence type="predicted"/>
<accession>A0ABS7PS76</accession>